<evidence type="ECO:0000313" key="3">
    <source>
        <dbReference type="Proteomes" id="UP001207654"/>
    </source>
</evidence>
<dbReference type="Pfam" id="PF13649">
    <property type="entry name" value="Methyltransf_25"/>
    <property type="match status" value="1"/>
</dbReference>
<evidence type="ECO:0000259" key="1">
    <source>
        <dbReference type="Pfam" id="PF13649"/>
    </source>
</evidence>
<organism evidence="2 3">
    <name type="scientific">Archangium lansingense</name>
    <dbReference type="NCBI Taxonomy" id="2995310"/>
    <lineage>
        <taxon>Bacteria</taxon>
        <taxon>Pseudomonadati</taxon>
        <taxon>Myxococcota</taxon>
        <taxon>Myxococcia</taxon>
        <taxon>Myxococcales</taxon>
        <taxon>Cystobacterineae</taxon>
        <taxon>Archangiaceae</taxon>
        <taxon>Archangium</taxon>
    </lineage>
</organism>
<sequence>MSRNVKLEEQVATALEATPGQMPFLPELLADLDELGTDVNDILELLEPQGLPAGARVLDLGFGKGTVGMALAREFGVRVLGVDGFAPFVEEARKRAVERGLSELCELRQGDLRDAVQELSGMDVVMLLAVGPVLGNAAETVGALRRCVRPGGYILINDGYVAEGVAVDSSPDLEDYAHLEETRRRLQSHGDRLVRELLPSTEETDAYNASNTEAIRRRAEAIAARYPEAAALVREFVAEQERQSELLTTDLLGALWLLQRGP</sequence>
<dbReference type="EMBL" id="JAPNKA010000001">
    <property type="protein sequence ID" value="MCY1073468.1"/>
    <property type="molecule type" value="Genomic_DNA"/>
</dbReference>
<comment type="caution">
    <text evidence="2">The sequence shown here is derived from an EMBL/GenBank/DDBJ whole genome shotgun (WGS) entry which is preliminary data.</text>
</comment>
<dbReference type="CDD" id="cd02440">
    <property type="entry name" value="AdoMet_MTases"/>
    <property type="match status" value="1"/>
</dbReference>
<name>A0ABT3ZVN7_9BACT</name>
<accession>A0ABT3ZVN7</accession>
<dbReference type="GO" id="GO:0008168">
    <property type="term" value="F:methyltransferase activity"/>
    <property type="evidence" value="ECO:0007669"/>
    <property type="project" value="UniProtKB-KW"/>
</dbReference>
<dbReference type="GO" id="GO:0032259">
    <property type="term" value="P:methylation"/>
    <property type="evidence" value="ECO:0007669"/>
    <property type="project" value="UniProtKB-KW"/>
</dbReference>
<gene>
    <name evidence="2" type="ORF">OV287_03140</name>
</gene>
<keyword evidence="3" id="KW-1185">Reference proteome</keyword>
<dbReference type="Proteomes" id="UP001207654">
    <property type="component" value="Unassembled WGS sequence"/>
</dbReference>
<feature type="domain" description="Methyltransferase" evidence="1">
    <location>
        <begin position="57"/>
        <end position="152"/>
    </location>
</feature>
<reference evidence="2 3" key="1">
    <citation type="submission" date="2022-11" db="EMBL/GenBank/DDBJ databases">
        <title>Minimal conservation of predation-associated metabolite biosynthetic gene clusters underscores biosynthetic potential of Myxococcota including descriptions for ten novel species: Archangium lansinium sp. nov., Myxococcus landrumus sp. nov., Nannocystis bai.</title>
        <authorList>
            <person name="Ahearne A."/>
            <person name="Stevens C."/>
            <person name="Phillips K."/>
        </authorList>
    </citation>
    <scope>NUCLEOTIDE SEQUENCE [LARGE SCALE GENOMIC DNA]</scope>
    <source>
        <strain evidence="2 3">MIWBW</strain>
    </source>
</reference>
<dbReference type="Gene3D" id="3.40.50.150">
    <property type="entry name" value="Vaccinia Virus protein VP39"/>
    <property type="match status" value="1"/>
</dbReference>
<dbReference type="SUPFAM" id="SSF53335">
    <property type="entry name" value="S-adenosyl-L-methionine-dependent methyltransferases"/>
    <property type="match status" value="1"/>
</dbReference>
<evidence type="ECO:0000313" key="2">
    <source>
        <dbReference type="EMBL" id="MCY1073468.1"/>
    </source>
</evidence>
<proteinExistence type="predicted"/>
<keyword evidence="2" id="KW-0489">Methyltransferase</keyword>
<dbReference type="InterPro" id="IPR041698">
    <property type="entry name" value="Methyltransf_25"/>
</dbReference>
<protein>
    <submittedName>
        <fullName evidence="2">Class I SAM-dependent methyltransferase</fullName>
    </submittedName>
</protein>
<keyword evidence="2" id="KW-0808">Transferase</keyword>
<dbReference type="RefSeq" id="WP_267532474.1">
    <property type="nucleotide sequence ID" value="NZ_JAPNKA010000001.1"/>
</dbReference>
<dbReference type="InterPro" id="IPR029063">
    <property type="entry name" value="SAM-dependent_MTases_sf"/>
</dbReference>